<dbReference type="InterPro" id="IPR016181">
    <property type="entry name" value="Acyl_CoA_acyltransferase"/>
</dbReference>
<dbReference type="InterPro" id="IPR000182">
    <property type="entry name" value="GNAT_dom"/>
</dbReference>
<dbReference type="SUPFAM" id="SSF55729">
    <property type="entry name" value="Acyl-CoA N-acyltransferases (Nat)"/>
    <property type="match status" value="1"/>
</dbReference>
<protein>
    <submittedName>
        <fullName evidence="4">GNAT family N-acetyltransferase</fullName>
    </submittedName>
</protein>
<keyword evidence="5" id="KW-1185">Reference proteome</keyword>
<dbReference type="PANTHER" id="PTHR43072:SF23">
    <property type="entry name" value="UPF0039 PROTEIN C11D3.02C"/>
    <property type="match status" value="1"/>
</dbReference>
<dbReference type="PROSITE" id="PS51186">
    <property type="entry name" value="GNAT"/>
    <property type="match status" value="1"/>
</dbReference>
<proteinExistence type="predicted"/>
<dbReference type="Gene3D" id="3.40.630.30">
    <property type="match status" value="1"/>
</dbReference>
<evidence type="ECO:0000313" key="5">
    <source>
        <dbReference type="Proteomes" id="UP001155483"/>
    </source>
</evidence>
<feature type="domain" description="N-acetyltransferase" evidence="3">
    <location>
        <begin position="2"/>
        <end position="159"/>
    </location>
</feature>
<dbReference type="GO" id="GO:0016747">
    <property type="term" value="F:acyltransferase activity, transferring groups other than amino-acyl groups"/>
    <property type="evidence" value="ECO:0007669"/>
    <property type="project" value="InterPro"/>
</dbReference>
<evidence type="ECO:0000259" key="3">
    <source>
        <dbReference type="PROSITE" id="PS51186"/>
    </source>
</evidence>
<organism evidence="4 5">
    <name type="scientific">Paraflavisolibacter caeni</name>
    <dbReference type="NCBI Taxonomy" id="2982496"/>
    <lineage>
        <taxon>Bacteria</taxon>
        <taxon>Pseudomonadati</taxon>
        <taxon>Bacteroidota</taxon>
        <taxon>Chitinophagia</taxon>
        <taxon>Chitinophagales</taxon>
        <taxon>Chitinophagaceae</taxon>
        <taxon>Paraflavisolibacter</taxon>
    </lineage>
</organism>
<dbReference type="CDD" id="cd04301">
    <property type="entry name" value="NAT_SF"/>
    <property type="match status" value="1"/>
</dbReference>
<name>A0A9X2XUU4_9BACT</name>
<comment type="caution">
    <text evidence="4">The sequence shown here is derived from an EMBL/GenBank/DDBJ whole genome shotgun (WGS) entry which is preliminary data.</text>
</comment>
<dbReference type="Proteomes" id="UP001155483">
    <property type="component" value="Unassembled WGS sequence"/>
</dbReference>
<dbReference type="RefSeq" id="WP_279295637.1">
    <property type="nucleotide sequence ID" value="NZ_JAOTIF010000001.1"/>
</dbReference>
<dbReference type="Pfam" id="PF00583">
    <property type="entry name" value="Acetyltransf_1"/>
    <property type="match status" value="1"/>
</dbReference>
<keyword evidence="2" id="KW-0012">Acyltransferase</keyword>
<evidence type="ECO:0000256" key="2">
    <source>
        <dbReference type="ARBA" id="ARBA00023315"/>
    </source>
</evidence>
<accession>A0A9X2XUU4</accession>
<keyword evidence="1" id="KW-0808">Transferase</keyword>
<evidence type="ECO:0000313" key="4">
    <source>
        <dbReference type="EMBL" id="MCU7548193.1"/>
    </source>
</evidence>
<evidence type="ECO:0000256" key="1">
    <source>
        <dbReference type="ARBA" id="ARBA00022679"/>
    </source>
</evidence>
<reference evidence="4" key="1">
    <citation type="submission" date="2022-09" db="EMBL/GenBank/DDBJ databases">
        <authorList>
            <person name="Yuan C."/>
            <person name="Ke Z."/>
        </authorList>
    </citation>
    <scope>NUCLEOTIDE SEQUENCE</scope>
    <source>
        <strain evidence="4">LB-8</strain>
    </source>
</reference>
<dbReference type="EMBL" id="JAOTIF010000001">
    <property type="protein sequence ID" value="MCU7548193.1"/>
    <property type="molecule type" value="Genomic_DNA"/>
</dbReference>
<dbReference type="PANTHER" id="PTHR43072">
    <property type="entry name" value="N-ACETYLTRANSFERASE"/>
    <property type="match status" value="1"/>
</dbReference>
<sequence>MFLFQSLHIVHWPQVRAIYLEGIATGQATFQQSAPSWEEWDRGHLPHSRIVALIDNKVAGWAALSHVSTRPVYKGVAEVSVYVAEMYRGNGLGFQLLRQLVQESEQNGIWTLQSSIFPENTASVRIHEQNGFRIMGRRERIAQMNGIWRDTIIMERRSKIVGN</sequence>
<reference evidence="4" key="2">
    <citation type="submission" date="2023-04" db="EMBL/GenBank/DDBJ databases">
        <title>Paracnuella aquatica gen. nov., sp. nov., a member of the family Chitinophagaceae isolated from a hot spring.</title>
        <authorList>
            <person name="Wang C."/>
        </authorList>
    </citation>
    <scope>NUCLEOTIDE SEQUENCE</scope>
    <source>
        <strain evidence="4">LB-8</strain>
    </source>
</reference>
<gene>
    <name evidence="4" type="ORF">OCK74_03665</name>
</gene>
<dbReference type="AlphaFoldDB" id="A0A9X2XUU4"/>